<evidence type="ECO:0000259" key="2">
    <source>
        <dbReference type="Pfam" id="PF12735"/>
    </source>
</evidence>
<feature type="region of interest" description="Disordered" evidence="1">
    <location>
        <begin position="413"/>
        <end position="439"/>
    </location>
</feature>
<evidence type="ECO:0000256" key="1">
    <source>
        <dbReference type="SAM" id="MobiDB-lite"/>
    </source>
</evidence>
<evidence type="ECO:0000313" key="3">
    <source>
        <dbReference type="EMBL" id="KTB30321.1"/>
    </source>
</evidence>
<dbReference type="PANTHER" id="PTHR28159:SF1">
    <property type="entry name" value="TRAFFICKING PROTEIN PARTICLE COMPLEX II-SPECIFIC SUBUNIT 65"/>
    <property type="match status" value="1"/>
</dbReference>
<sequence length="1052" mass="111674">MSSFEQLFSSAELNVVVPNTSLEFPPSTVSADDWLENLASGSESDRKEAFFDEHIQAVLTAKIPLNEQVDEPVNPSNPPALLLSFLSHLQVSLETSYISPDVPDPAAPPSEATPRTDSLLPPRNVSLKGKKPTNLNLAPKSHHPSILPPATPNPMPASTDTDRRYAQSEGIMLCTRIWGIEGSSTFNGEDDDDAKPKEAFHLLWSDKEKLWVAAYKIVFTVAYLRLPFRLPPGVSPLLCITLSTTLREHPVAINGPNNPLAKYISSIRGTIAALAPSADAIPSPTFQTSNTQPDQSKTAGGLGEANLFGGLYSFASSSQATETGNAAEGELVLPSTRLGLSMRSSLFLLPSVDLASPTTAQISPMQTPGGHLKPPAHPTLRKSFRKTLFATSGFKVRMRTVFVPAVLFDEDDEDEGYESQVEGDKKSDAEDDPLSSGPEERTVVICVEIENEQDHFSNSSDYGGRNAGGFLVERMDVSIGGGEKEGASARLIGWDADALLPKKKKKGTDKEDADRFPLLLTPREQFNLLYAVSFLRGPEEVDGLSTLSLDGTVGTLKNEGFQRSVTLNIYGKPCYASSASSTLDFYPTTTFCTRWNCVLDLATTSLLDRALDDDYHDTPTPGGDGSKHPSLNPSALPEPASPFPISIASPRPTSFGGDYRRASLATTSNSKSGLGSSRSSSPSLTAGSLIDSRRHTLPSSGNLIKAATAGARNSLQPSMSMSPPDRRDSLGLPGATRDRRDSGGPRSSGLNSPSTYTPPSSTLQAQIPRSPTTYEAPPPPPFKDRTGSTTALSVAIPPSPSPGPSVGPPLDQMMLPPVTPAYPAFPTNTSNGSASLPPTPPSQGPYIPQGGANVSPRQGSFTGPAVDIRREKGAMMMSGIPQTPAPHVGFSGGGPPPGVFEGMGMGVAVGGLGGGVVDPIVISIGLQGGGKGKIHAAERFTLDIFVFNKSDWTRRFEISYPDPRVMRKRNEMHGNKASSGAGKGQGIVPMENRIRIGPLLPSACQSVGMDFLALMPGVHSIDTLTLTDVETGFSMNLRSVMDIVVHEAESKG</sequence>
<feature type="compositionally biased region" description="Low complexity" evidence="1">
    <location>
        <begin position="744"/>
        <end position="762"/>
    </location>
</feature>
<feature type="compositionally biased region" description="Polar residues" evidence="1">
    <location>
        <begin position="763"/>
        <end position="773"/>
    </location>
</feature>
<reference evidence="3 4" key="1">
    <citation type="submission" date="2015-12" db="EMBL/GenBank/DDBJ databases">
        <title>Draft genome sequence of Moniliophthora roreri, the causal agent of frosty pod rot of cacao.</title>
        <authorList>
            <person name="Aime M.C."/>
            <person name="Diaz-Valderrama J.R."/>
            <person name="Kijpornyongpan T."/>
            <person name="Phillips-Mora W."/>
        </authorList>
    </citation>
    <scope>NUCLEOTIDE SEQUENCE [LARGE SCALE GENOMIC DNA]</scope>
    <source>
        <strain evidence="3 4">MCA 2952</strain>
    </source>
</reference>
<name>A0A0W0F206_MONRR</name>
<comment type="caution">
    <text evidence="3">The sequence shown here is derived from an EMBL/GenBank/DDBJ whole genome shotgun (WGS) entry which is preliminary data.</text>
</comment>
<feature type="compositionally biased region" description="Polar residues" evidence="1">
    <location>
        <begin position="826"/>
        <end position="836"/>
    </location>
</feature>
<dbReference type="eggNOG" id="ENOG502S7BI">
    <property type="taxonomic scope" value="Eukaryota"/>
</dbReference>
<feature type="region of interest" description="Disordered" evidence="1">
    <location>
        <begin position="614"/>
        <end position="860"/>
    </location>
</feature>
<feature type="compositionally biased region" description="Pro residues" evidence="1">
    <location>
        <begin position="146"/>
        <end position="155"/>
    </location>
</feature>
<gene>
    <name evidence="3" type="ORF">WG66_17079</name>
</gene>
<protein>
    <recommendedName>
        <fullName evidence="2">Trafficking protein particle complex II-specific subunit 65 IgD3 domain-containing protein</fullName>
    </recommendedName>
</protein>
<proteinExistence type="predicted"/>
<feature type="region of interest" description="Disordered" evidence="1">
    <location>
        <begin position="100"/>
        <end position="162"/>
    </location>
</feature>
<dbReference type="InterPro" id="IPR024662">
    <property type="entry name" value="Trs65"/>
</dbReference>
<dbReference type="AlphaFoldDB" id="A0A0W0F206"/>
<evidence type="ECO:0000313" key="4">
    <source>
        <dbReference type="Proteomes" id="UP000054988"/>
    </source>
</evidence>
<dbReference type="PANTHER" id="PTHR28159">
    <property type="entry name" value="TRAFFICKING PROTEIN PARTICLE COMPLEX II-SPECIFIC SUBUNIT 65"/>
    <property type="match status" value="1"/>
</dbReference>
<feature type="domain" description="Trafficking protein particle complex II-specific subunit 65 IgD3" evidence="2">
    <location>
        <begin position="982"/>
        <end position="1045"/>
    </location>
</feature>
<accession>A0A0W0F206</accession>
<dbReference type="InterPro" id="IPR055420">
    <property type="entry name" value="IgD3_Trs65"/>
</dbReference>
<dbReference type="GO" id="GO:0005802">
    <property type="term" value="C:trans-Golgi network"/>
    <property type="evidence" value="ECO:0007669"/>
    <property type="project" value="TreeGrafter"/>
</dbReference>
<feature type="compositionally biased region" description="Pro residues" evidence="1">
    <location>
        <begin position="797"/>
        <end position="807"/>
    </location>
</feature>
<feature type="compositionally biased region" description="Polar residues" evidence="1">
    <location>
        <begin position="711"/>
        <end position="721"/>
    </location>
</feature>
<dbReference type="Proteomes" id="UP000054988">
    <property type="component" value="Unassembled WGS sequence"/>
</dbReference>
<dbReference type="Pfam" id="PF12735">
    <property type="entry name" value="IgD3_Trs65"/>
    <property type="match status" value="1"/>
</dbReference>
<feature type="compositionally biased region" description="Low complexity" evidence="1">
    <location>
        <begin position="666"/>
        <end position="689"/>
    </location>
</feature>
<organism evidence="3 4">
    <name type="scientific">Moniliophthora roreri</name>
    <name type="common">Frosty pod rot fungus</name>
    <name type="synonym">Monilia roreri</name>
    <dbReference type="NCBI Taxonomy" id="221103"/>
    <lineage>
        <taxon>Eukaryota</taxon>
        <taxon>Fungi</taxon>
        <taxon>Dikarya</taxon>
        <taxon>Basidiomycota</taxon>
        <taxon>Agaricomycotina</taxon>
        <taxon>Agaricomycetes</taxon>
        <taxon>Agaricomycetidae</taxon>
        <taxon>Agaricales</taxon>
        <taxon>Marasmiineae</taxon>
        <taxon>Marasmiaceae</taxon>
        <taxon>Moniliophthora</taxon>
    </lineage>
</organism>
<dbReference type="GO" id="GO:0006891">
    <property type="term" value="P:intra-Golgi vesicle-mediated transport"/>
    <property type="evidence" value="ECO:0007669"/>
    <property type="project" value="InterPro"/>
</dbReference>
<feature type="compositionally biased region" description="Low complexity" evidence="1">
    <location>
        <begin position="643"/>
        <end position="652"/>
    </location>
</feature>
<dbReference type="GO" id="GO:1990071">
    <property type="term" value="C:TRAPPII protein complex"/>
    <property type="evidence" value="ECO:0007669"/>
    <property type="project" value="InterPro"/>
</dbReference>
<dbReference type="EMBL" id="LATX01002388">
    <property type="protein sequence ID" value="KTB30321.1"/>
    <property type="molecule type" value="Genomic_DNA"/>
</dbReference>